<dbReference type="RefSeq" id="WP_343816298.1">
    <property type="nucleotide sequence ID" value="NZ_BAAAFA010000003.1"/>
</dbReference>
<sequence>MNKVKAKYFYWHLAISTLIVSSISLVSIYIWFPKPFLILDGTWFAILTLAVVDIVLGPLITFVLINTKKSKLERTFDMLVIISMQGTALTYGLNQIYNERPFAIIYANSMFHQIPVKEINENYLNTKLPLPTYNFIYYGMVNETSHDLDLTYLPLLYSANNYQKLTSKILQDDNFDYDNLPNSIKKKYTKSHHFKVLAGKNRIGVVVLNHSLTIIDIVPIDDRNQYAKMSLF</sequence>
<evidence type="ECO:0000313" key="2">
    <source>
        <dbReference type="EMBL" id="GAA0814915.1"/>
    </source>
</evidence>
<organism evidence="2 3">
    <name type="scientific">Colwellia asteriadis</name>
    <dbReference type="NCBI Taxonomy" id="517723"/>
    <lineage>
        <taxon>Bacteria</taxon>
        <taxon>Pseudomonadati</taxon>
        <taxon>Pseudomonadota</taxon>
        <taxon>Gammaproteobacteria</taxon>
        <taxon>Alteromonadales</taxon>
        <taxon>Colwelliaceae</taxon>
        <taxon>Colwellia</taxon>
    </lineage>
</organism>
<accession>A0ABN1L5D4</accession>
<keyword evidence="1" id="KW-0812">Transmembrane</keyword>
<gene>
    <name evidence="2" type="ORF">GCM10009111_12510</name>
</gene>
<keyword evidence="1" id="KW-0472">Membrane</keyword>
<evidence type="ECO:0000256" key="1">
    <source>
        <dbReference type="SAM" id="Phobius"/>
    </source>
</evidence>
<keyword evidence="3" id="KW-1185">Reference proteome</keyword>
<evidence type="ECO:0000313" key="3">
    <source>
        <dbReference type="Proteomes" id="UP001500021"/>
    </source>
</evidence>
<reference evidence="2 3" key="1">
    <citation type="journal article" date="2019" name="Int. J. Syst. Evol. Microbiol.">
        <title>The Global Catalogue of Microorganisms (GCM) 10K type strain sequencing project: providing services to taxonomists for standard genome sequencing and annotation.</title>
        <authorList>
            <consortium name="The Broad Institute Genomics Platform"/>
            <consortium name="The Broad Institute Genome Sequencing Center for Infectious Disease"/>
            <person name="Wu L."/>
            <person name="Ma J."/>
        </authorList>
    </citation>
    <scope>NUCLEOTIDE SEQUENCE [LARGE SCALE GENOMIC DNA]</scope>
    <source>
        <strain evidence="2 3">JCM 15608</strain>
    </source>
</reference>
<dbReference type="EMBL" id="BAAAFA010000003">
    <property type="protein sequence ID" value="GAA0814915.1"/>
    <property type="molecule type" value="Genomic_DNA"/>
</dbReference>
<comment type="caution">
    <text evidence="2">The sequence shown here is derived from an EMBL/GenBank/DDBJ whole genome shotgun (WGS) entry which is preliminary data.</text>
</comment>
<protein>
    <recommendedName>
        <fullName evidence="4">Type IV pilin accessory protein</fullName>
    </recommendedName>
</protein>
<evidence type="ECO:0008006" key="4">
    <source>
        <dbReference type="Google" id="ProtNLM"/>
    </source>
</evidence>
<feature type="transmembrane region" description="Helical" evidence="1">
    <location>
        <begin position="9"/>
        <end position="32"/>
    </location>
</feature>
<keyword evidence="1" id="KW-1133">Transmembrane helix</keyword>
<dbReference type="Proteomes" id="UP001500021">
    <property type="component" value="Unassembled WGS sequence"/>
</dbReference>
<feature type="transmembrane region" description="Helical" evidence="1">
    <location>
        <begin position="44"/>
        <end position="65"/>
    </location>
</feature>
<proteinExistence type="predicted"/>
<name>A0ABN1L5D4_9GAMM</name>